<dbReference type="InterPro" id="IPR008538">
    <property type="entry name" value="Uma2"/>
</dbReference>
<dbReference type="Pfam" id="PF05685">
    <property type="entry name" value="Uma2"/>
    <property type="match status" value="1"/>
</dbReference>
<comment type="caution">
    <text evidence="2">The sequence shown here is derived from an EMBL/GenBank/DDBJ whole genome shotgun (WGS) entry which is preliminary data.</text>
</comment>
<keyword evidence="3" id="KW-1185">Reference proteome</keyword>
<evidence type="ECO:0000313" key="3">
    <source>
        <dbReference type="Proteomes" id="UP000619293"/>
    </source>
</evidence>
<dbReference type="AlphaFoldDB" id="A0A8J3JUR8"/>
<evidence type="ECO:0000259" key="1">
    <source>
        <dbReference type="Pfam" id="PF05685"/>
    </source>
</evidence>
<sequence length="195" mass="21985">MTRPSPKVAQDGAHITLPNAVTVTPDEYDALPPDPRIELVDGVLHVMTPPTARHQIVMMRLVNSLLRRCPEHLTALHEQEIRIADDHRRNPDVLVVRRDAVNLDWFSFPPKAVLLAVEIVSPGTQTADRKHKHAEYADAGIPCYWRIEPLPELVVHTYQLDETDVYESTGVFHPGDRISVPRLDWAAIPVTDLIP</sequence>
<name>A0A8J3JUR8_9ACTN</name>
<dbReference type="SUPFAM" id="SSF52980">
    <property type="entry name" value="Restriction endonuclease-like"/>
    <property type="match status" value="1"/>
</dbReference>
<dbReference type="InterPro" id="IPR011335">
    <property type="entry name" value="Restrct_endonuc-II-like"/>
</dbReference>
<dbReference type="PANTHER" id="PTHR34107">
    <property type="entry name" value="SLL0198 PROTEIN-RELATED"/>
    <property type="match status" value="1"/>
</dbReference>
<feature type="domain" description="Putative restriction endonuclease" evidence="1">
    <location>
        <begin position="26"/>
        <end position="182"/>
    </location>
</feature>
<dbReference type="PANTHER" id="PTHR34107:SF2">
    <property type="entry name" value="SLL0888 PROTEIN"/>
    <property type="match status" value="1"/>
</dbReference>
<accession>A0A8J3JUR8</accession>
<protein>
    <recommendedName>
        <fullName evidence="1">Putative restriction endonuclease domain-containing protein</fullName>
    </recommendedName>
</protein>
<dbReference type="Proteomes" id="UP000619293">
    <property type="component" value="Unassembled WGS sequence"/>
</dbReference>
<dbReference type="Gene3D" id="3.90.1570.10">
    <property type="entry name" value="tt1808, chain A"/>
    <property type="match status" value="1"/>
</dbReference>
<proteinExistence type="predicted"/>
<dbReference type="InterPro" id="IPR012296">
    <property type="entry name" value="Nuclease_put_TT1808"/>
</dbReference>
<reference evidence="2 3" key="1">
    <citation type="submission" date="2021-01" db="EMBL/GenBank/DDBJ databases">
        <title>Whole genome shotgun sequence of Catellatospora chokoriensis NBRC 107358.</title>
        <authorList>
            <person name="Komaki H."/>
            <person name="Tamura T."/>
        </authorList>
    </citation>
    <scope>NUCLEOTIDE SEQUENCE [LARGE SCALE GENOMIC DNA]</scope>
    <source>
        <strain evidence="2 3">NBRC 107358</strain>
    </source>
</reference>
<gene>
    <name evidence="2" type="ORF">Cch02nite_06910</name>
</gene>
<organism evidence="2 3">
    <name type="scientific">Catellatospora chokoriensis</name>
    <dbReference type="NCBI Taxonomy" id="310353"/>
    <lineage>
        <taxon>Bacteria</taxon>
        <taxon>Bacillati</taxon>
        <taxon>Actinomycetota</taxon>
        <taxon>Actinomycetes</taxon>
        <taxon>Micromonosporales</taxon>
        <taxon>Micromonosporaceae</taxon>
        <taxon>Catellatospora</taxon>
    </lineage>
</organism>
<dbReference type="CDD" id="cd06260">
    <property type="entry name" value="DUF820-like"/>
    <property type="match status" value="1"/>
</dbReference>
<evidence type="ECO:0000313" key="2">
    <source>
        <dbReference type="EMBL" id="GIF87247.1"/>
    </source>
</evidence>
<dbReference type="EMBL" id="BONG01000002">
    <property type="protein sequence ID" value="GIF87247.1"/>
    <property type="molecule type" value="Genomic_DNA"/>
</dbReference>
<dbReference type="RefSeq" id="WP_191841682.1">
    <property type="nucleotide sequence ID" value="NZ_BAAALB010000015.1"/>
</dbReference>